<organism evidence="2 3">
    <name type="scientific">Wickerhamomyces ciferrii (strain ATCC 14091 / BCRC 22168 / CBS 111 / JCM 3599 / NBRC 0793 / NRRL Y-1031 F-60-10)</name>
    <name type="common">Yeast</name>
    <name type="synonym">Pichia ciferrii</name>
    <dbReference type="NCBI Taxonomy" id="1206466"/>
    <lineage>
        <taxon>Eukaryota</taxon>
        <taxon>Fungi</taxon>
        <taxon>Dikarya</taxon>
        <taxon>Ascomycota</taxon>
        <taxon>Saccharomycotina</taxon>
        <taxon>Saccharomycetes</taxon>
        <taxon>Phaffomycetales</taxon>
        <taxon>Wickerhamomycetaceae</taxon>
        <taxon>Wickerhamomyces</taxon>
    </lineage>
</organism>
<feature type="region of interest" description="Disordered" evidence="1">
    <location>
        <begin position="183"/>
        <end position="240"/>
    </location>
</feature>
<evidence type="ECO:0000313" key="3">
    <source>
        <dbReference type="Proteomes" id="UP000009328"/>
    </source>
</evidence>
<dbReference type="AlphaFoldDB" id="K0KMC9"/>
<comment type="caution">
    <text evidence="2">The sequence shown here is derived from an EMBL/GenBank/DDBJ whole genome shotgun (WGS) entry which is preliminary data.</text>
</comment>
<feature type="compositionally biased region" description="Basic and acidic residues" evidence="1">
    <location>
        <begin position="198"/>
        <end position="227"/>
    </location>
</feature>
<evidence type="ECO:0000313" key="2">
    <source>
        <dbReference type="EMBL" id="CCH44141.1"/>
    </source>
</evidence>
<reference evidence="2 3" key="1">
    <citation type="journal article" date="2012" name="Eukaryot. Cell">
        <title>Draft genome sequence of Wickerhamomyces ciferrii NRRL Y-1031 F-60-10.</title>
        <authorList>
            <person name="Schneider J."/>
            <person name="Andrea H."/>
            <person name="Blom J."/>
            <person name="Jaenicke S."/>
            <person name="Ruckert C."/>
            <person name="Schorsch C."/>
            <person name="Szczepanowski R."/>
            <person name="Farwick M."/>
            <person name="Goesmann A."/>
            <person name="Puhler A."/>
            <person name="Schaffer S."/>
            <person name="Tauch A."/>
            <person name="Kohler T."/>
            <person name="Brinkrolf K."/>
        </authorList>
    </citation>
    <scope>NUCLEOTIDE SEQUENCE [LARGE SCALE GENOMIC DNA]</scope>
    <source>
        <strain evidence="3">ATCC 14091 / BCRC 22168 / CBS 111 / JCM 3599 / NBRC 0793 / NRRL Y-1031 F-60-10</strain>
    </source>
</reference>
<name>K0KMC9_WICCF</name>
<accession>K0KMC9</accession>
<protein>
    <submittedName>
        <fullName evidence="2">Hematopoietic lineage cell-specific protein</fullName>
    </submittedName>
</protein>
<dbReference type="InParanoid" id="K0KMC9"/>
<dbReference type="Proteomes" id="UP000009328">
    <property type="component" value="Unassembled WGS sequence"/>
</dbReference>
<sequence length="240" mass="27843">MSNKTIKDTLEALSHMASILYRGLGYQQLTQKKDGNSIITEFSGDRRVIVLWVMNDDYAIIYNKDAQVHTVEVQQDWFLKGVKFPISPEELDEIALDEKKQFGKTFIGYAFSIIGEIPENLKSNASGSEELKLVNTKLIQGQQTFEKTGKLPTFTDKEVNLLLYKIVKPKLAGELLFPPELKDDSAEEKKRQQKAKKRAEQREKKQREKQLQEEQERKQEEERKLDKYPIYTPRPLSGFE</sequence>
<dbReference type="EMBL" id="CAIF01000109">
    <property type="protein sequence ID" value="CCH44141.1"/>
    <property type="molecule type" value="Genomic_DNA"/>
</dbReference>
<keyword evidence="3" id="KW-1185">Reference proteome</keyword>
<proteinExistence type="predicted"/>
<evidence type="ECO:0000256" key="1">
    <source>
        <dbReference type="SAM" id="MobiDB-lite"/>
    </source>
</evidence>
<dbReference type="HOGENOM" id="CLU_1157175_0_0_1"/>
<gene>
    <name evidence="2" type="ORF">BN7_3699</name>
</gene>